<gene>
    <name evidence="1" type="ORF">CSC78_15775</name>
</gene>
<dbReference type="RefSeq" id="WP_162338822.1">
    <property type="nucleotide sequence ID" value="NZ_JBHSRQ010000007.1"/>
</dbReference>
<accession>A0ABQ6ZDX6</accession>
<comment type="caution">
    <text evidence="1">The sequence shown here is derived from an EMBL/GenBank/DDBJ whole genome shotgun (WGS) entry which is preliminary data.</text>
</comment>
<proteinExistence type="predicted"/>
<dbReference type="Proteomes" id="UP000781710">
    <property type="component" value="Unassembled WGS sequence"/>
</dbReference>
<sequence>MNKQPLITHPVTFDAVLEPGLISGDGLQSVRVIHPDGELAAWTWHHFNAANTDSVLTGTVSIQPFGQPVGLTSVIDRIQWQPALQVIDLIPEVAGTAKLVARFRSLVDQIRHPGLQQLLHDVFALRPLFYNYWSAALEADGEPCSLAEKAIINAELVQWGVGLSSFQRAVGMTFALLRNAGQAWPPEQWSDGEHALHLLRQIDGSMSHLAQGYPEDADVLRELMEHEYRLSLSPLALSTLEHVNHLADTSWLDAHWGGLDGQEPNGPSNLISLDAFRRRRASGSA</sequence>
<organism evidence="1 2">
    <name type="scientific">Pseudoxanthomonas japonensis</name>
    <dbReference type="NCBI Taxonomy" id="69284"/>
    <lineage>
        <taxon>Bacteria</taxon>
        <taxon>Pseudomonadati</taxon>
        <taxon>Pseudomonadota</taxon>
        <taxon>Gammaproteobacteria</taxon>
        <taxon>Lysobacterales</taxon>
        <taxon>Lysobacteraceae</taxon>
        <taxon>Pseudoxanthomonas</taxon>
    </lineage>
</organism>
<keyword evidence="2" id="KW-1185">Reference proteome</keyword>
<name>A0ABQ6ZDX6_9GAMM</name>
<reference evidence="1 2" key="1">
    <citation type="submission" date="2017-10" db="EMBL/GenBank/DDBJ databases">
        <title>Whole genome sequencing of members of genus Pseudoxanthomonas.</title>
        <authorList>
            <person name="Kumar S."/>
            <person name="Bansal K."/>
            <person name="Kaur A."/>
            <person name="Patil P."/>
            <person name="Sharma S."/>
            <person name="Patil P.B."/>
        </authorList>
    </citation>
    <scope>NUCLEOTIDE SEQUENCE [LARGE SCALE GENOMIC DNA]</scope>
    <source>
        <strain evidence="1 2">DSM 17109</strain>
    </source>
</reference>
<protein>
    <submittedName>
        <fullName evidence="1">Uncharacterized protein</fullName>
    </submittedName>
</protein>
<dbReference type="EMBL" id="PDWW01000027">
    <property type="protein sequence ID" value="KAF1723494.1"/>
    <property type="molecule type" value="Genomic_DNA"/>
</dbReference>
<evidence type="ECO:0000313" key="1">
    <source>
        <dbReference type="EMBL" id="KAF1723494.1"/>
    </source>
</evidence>
<evidence type="ECO:0000313" key="2">
    <source>
        <dbReference type="Proteomes" id="UP000781710"/>
    </source>
</evidence>